<protein>
    <submittedName>
        <fullName evidence="2">DUF1049 domain-containing protein</fullName>
    </submittedName>
</protein>
<evidence type="ECO:0000313" key="3">
    <source>
        <dbReference type="Proteomes" id="UP000263833"/>
    </source>
</evidence>
<dbReference type="OrthoDB" id="7595841at2"/>
<name>A0A371BHI6_9SPHN</name>
<reference evidence="3" key="1">
    <citation type="submission" date="2018-08" db="EMBL/GenBank/DDBJ databases">
        <authorList>
            <person name="Kim S.-J."/>
            <person name="Jung G.-Y."/>
        </authorList>
    </citation>
    <scope>NUCLEOTIDE SEQUENCE [LARGE SCALE GENOMIC DNA]</scope>
    <source>
        <strain evidence="3">GY_G</strain>
    </source>
</reference>
<dbReference type="AlphaFoldDB" id="A0A371BHI6"/>
<proteinExistence type="predicted"/>
<sequence>MSFLKTLFWVIFLVGFTVFAINNWQPVSMKLWNGLWLDSKLPAVMGASFLLGFLPLWIWHRAMHYRLNRRIATLESGAKTMAANFTPTSATPETRI</sequence>
<keyword evidence="1" id="KW-1133">Transmembrane helix</keyword>
<keyword evidence="1" id="KW-0812">Transmembrane</keyword>
<evidence type="ECO:0000256" key="1">
    <source>
        <dbReference type="SAM" id="Phobius"/>
    </source>
</evidence>
<organism evidence="2 3">
    <name type="scientific">Sphingorhabdus pulchriflava</name>
    <dbReference type="NCBI Taxonomy" id="2292257"/>
    <lineage>
        <taxon>Bacteria</taxon>
        <taxon>Pseudomonadati</taxon>
        <taxon>Pseudomonadota</taxon>
        <taxon>Alphaproteobacteria</taxon>
        <taxon>Sphingomonadales</taxon>
        <taxon>Sphingomonadaceae</taxon>
        <taxon>Sphingorhabdus</taxon>
    </lineage>
</organism>
<evidence type="ECO:0000313" key="2">
    <source>
        <dbReference type="EMBL" id="RDV07064.1"/>
    </source>
</evidence>
<comment type="caution">
    <text evidence="2">The sequence shown here is derived from an EMBL/GenBank/DDBJ whole genome shotgun (WGS) entry which is preliminary data.</text>
</comment>
<accession>A0A371BHI6</accession>
<dbReference type="EMBL" id="QRGP01000001">
    <property type="protein sequence ID" value="RDV07064.1"/>
    <property type="molecule type" value="Genomic_DNA"/>
</dbReference>
<feature type="transmembrane region" description="Helical" evidence="1">
    <location>
        <begin position="44"/>
        <end position="60"/>
    </location>
</feature>
<keyword evidence="3" id="KW-1185">Reference proteome</keyword>
<gene>
    <name evidence="2" type="ORF">DXH95_06690</name>
</gene>
<dbReference type="Proteomes" id="UP000263833">
    <property type="component" value="Unassembled WGS sequence"/>
</dbReference>
<dbReference type="RefSeq" id="WP_115548610.1">
    <property type="nucleotide sequence ID" value="NZ_QRGP01000001.1"/>
</dbReference>
<keyword evidence="1" id="KW-0472">Membrane</keyword>